<evidence type="ECO:0000256" key="2">
    <source>
        <dbReference type="ARBA" id="ARBA00022801"/>
    </source>
</evidence>
<dbReference type="OrthoDB" id="9776971at2"/>
<evidence type="ECO:0000256" key="4">
    <source>
        <dbReference type="SAM" id="MobiDB-lite"/>
    </source>
</evidence>
<evidence type="ECO:0000313" key="7">
    <source>
        <dbReference type="EMBL" id="PNU01213.1"/>
    </source>
</evidence>
<evidence type="ECO:0000256" key="1">
    <source>
        <dbReference type="ARBA" id="ARBA00008875"/>
    </source>
</evidence>
<dbReference type="SUPFAM" id="SSF51445">
    <property type="entry name" value="(Trans)glycosidases"/>
    <property type="match status" value="1"/>
</dbReference>
<evidence type="ECO:0000256" key="5">
    <source>
        <dbReference type="SAM" id="SignalP"/>
    </source>
</evidence>
<dbReference type="Gene3D" id="3.20.20.80">
    <property type="entry name" value="Glycosidases"/>
    <property type="match status" value="1"/>
</dbReference>
<evidence type="ECO:0000256" key="3">
    <source>
        <dbReference type="ARBA" id="ARBA00023295"/>
    </source>
</evidence>
<reference evidence="7 8" key="1">
    <citation type="submission" date="2017-06" db="EMBL/GenBank/DDBJ databases">
        <title>Investigating the central metabolism of Clostridium thermosuccinogenes.</title>
        <authorList>
            <person name="Koendjbiharie J.G."/>
            <person name="van Kranenburg R."/>
        </authorList>
    </citation>
    <scope>NUCLEOTIDE SEQUENCE [LARGE SCALE GENOMIC DNA]</scope>
    <source>
        <strain evidence="7 8">DSM 5806</strain>
    </source>
</reference>
<dbReference type="EMBL" id="NIOJ01000003">
    <property type="protein sequence ID" value="PNU01213.1"/>
    <property type="molecule type" value="Genomic_DNA"/>
</dbReference>
<comment type="caution">
    <text evidence="7">The sequence shown here is derived from an EMBL/GenBank/DDBJ whole genome shotgun (WGS) entry which is preliminary data.</text>
</comment>
<dbReference type="Pfam" id="PF01229">
    <property type="entry name" value="Glyco_hydro_39"/>
    <property type="match status" value="1"/>
</dbReference>
<dbReference type="PANTHER" id="PTHR12631">
    <property type="entry name" value="ALPHA-L-IDURONIDASE"/>
    <property type="match status" value="1"/>
</dbReference>
<dbReference type="Proteomes" id="UP000236151">
    <property type="component" value="Unassembled WGS sequence"/>
</dbReference>
<evidence type="ECO:0000313" key="8">
    <source>
        <dbReference type="Proteomes" id="UP000236151"/>
    </source>
</evidence>
<feature type="region of interest" description="Disordered" evidence="4">
    <location>
        <begin position="31"/>
        <end position="52"/>
    </location>
</feature>
<keyword evidence="8" id="KW-1185">Reference proteome</keyword>
<feature type="signal peptide" evidence="5">
    <location>
        <begin position="1"/>
        <end position="21"/>
    </location>
</feature>
<comment type="similarity">
    <text evidence="1">Belongs to the glycosyl hydrolase 39 family.</text>
</comment>
<gene>
    <name evidence="7" type="ORF">CDQ84_02175</name>
</gene>
<dbReference type="AlphaFoldDB" id="A0A2K2FLJ0"/>
<name>A0A2K2FLJ0_9CLOT</name>
<accession>A0A2K2FLJ0</accession>
<dbReference type="InterPro" id="IPR051923">
    <property type="entry name" value="Glycosyl_Hydrolase_39"/>
</dbReference>
<keyword evidence="3" id="KW-0326">Glycosidase</keyword>
<dbReference type="PANTHER" id="PTHR12631:SF8">
    <property type="entry name" value="ALPHA-L-IDURONIDASE"/>
    <property type="match status" value="1"/>
</dbReference>
<organism evidence="7 8">
    <name type="scientific">Clostridium thermosuccinogenes</name>
    <dbReference type="NCBI Taxonomy" id="84032"/>
    <lineage>
        <taxon>Bacteria</taxon>
        <taxon>Bacillati</taxon>
        <taxon>Bacillota</taxon>
        <taxon>Clostridia</taxon>
        <taxon>Eubacteriales</taxon>
        <taxon>Clostridiaceae</taxon>
        <taxon>Clostridium</taxon>
    </lineage>
</organism>
<proteinExistence type="inferred from homology"/>
<feature type="chain" id="PRO_5038771094" description="Glycosyl hydrolases family 39 N-terminal catalytic domain-containing protein" evidence="5">
    <location>
        <begin position="22"/>
        <end position="670"/>
    </location>
</feature>
<keyword evidence="5" id="KW-0732">Signal</keyword>
<keyword evidence="2" id="KW-0378">Hydrolase</keyword>
<dbReference type="InterPro" id="IPR017853">
    <property type="entry name" value="GH"/>
</dbReference>
<dbReference type="GO" id="GO:0004553">
    <property type="term" value="F:hydrolase activity, hydrolyzing O-glycosyl compounds"/>
    <property type="evidence" value="ECO:0007669"/>
    <property type="project" value="TreeGrafter"/>
</dbReference>
<dbReference type="InterPro" id="IPR049166">
    <property type="entry name" value="GH39_cat"/>
</dbReference>
<sequence length="670" mass="76103">MKKKVLIYLLLGAIICLPLFGCQSTGDNSKPSSDSATLAPADESTTTADNQTEEDIIMEEVKVKDVVVAADFSKRVGPPLVKKFSMFNSGLVPIKNYDRDFKAIEDLYCDSLRIDTGIGAKDFALCDVVGGTKDNITYDFEKIDYLSKMFNDLKVLPYYSWTYIPKPLQDSGDHRRGPTDLDKYGKILEDFARHFREAGIRIGYHEIYNEPDLENVFYAGTFAEYMELYRIGSLAIKAGDPDAVIGGPALASPENVQNTNAFLDMVVKEKLPLDFFSYHHYWLNGGYDQKYRIVKQALSKYDEFKTTEIHLNEIAYVNGWLPGEDSINNFYEVAPHVFKMLNEMLAAPDITVVSWAQFLESTVVGDAYGIIYRDGTKKAIYNAFKIYADMPVARAELQTSNPAIDGMVSYEDNKAAILLYNTGIETYNLKTTLEGLPFKPEEGRLYRIDKNNASFFNGAKEDLEICESWDMHDGKIPDTVIEPGATVYITLVGDKGIKDFDPKSRYVDFPEDIRLHYYFEDRDKNNYSFIDRKSWRIDLGMGENVSAYSVAGVTFKELPEIMHVSTKTYGNLNFSNENAYLGVRIDFFDGKDYTYSVAFCPENFANREKTLRWGTKKKVDKIVVVEDFKEFDVNISEYIPDNASSQRAIVTFEMENTGPETCAEFHINKK</sequence>
<feature type="domain" description="Glycosyl hydrolases family 39 N-terminal catalytic" evidence="6">
    <location>
        <begin position="133"/>
        <end position="313"/>
    </location>
</feature>
<dbReference type="RefSeq" id="WP_103080070.1">
    <property type="nucleotide sequence ID" value="NZ_CP021850.1"/>
</dbReference>
<protein>
    <recommendedName>
        <fullName evidence="6">Glycosyl hydrolases family 39 N-terminal catalytic domain-containing protein</fullName>
    </recommendedName>
</protein>
<dbReference type="KEGG" id="cthd:CDO33_11095"/>
<evidence type="ECO:0000259" key="6">
    <source>
        <dbReference type="Pfam" id="PF01229"/>
    </source>
</evidence>